<dbReference type="Pfam" id="PF14289">
    <property type="entry name" value="DUF4369"/>
    <property type="match status" value="1"/>
</dbReference>
<keyword evidence="3" id="KW-1015">Disulfide bond</keyword>
<dbReference type="CDD" id="cd02966">
    <property type="entry name" value="TlpA_like_family"/>
    <property type="match status" value="1"/>
</dbReference>
<dbReference type="PANTHER" id="PTHR42852:SF6">
    <property type="entry name" value="THIOL:DISULFIDE INTERCHANGE PROTEIN DSBE"/>
    <property type="match status" value="1"/>
</dbReference>
<feature type="signal peptide" evidence="5">
    <location>
        <begin position="1"/>
        <end position="31"/>
    </location>
</feature>
<dbReference type="PROSITE" id="PS51352">
    <property type="entry name" value="THIOREDOXIN_2"/>
    <property type="match status" value="1"/>
</dbReference>
<name>H8KX94_SOLCM</name>
<dbReference type="PANTHER" id="PTHR42852">
    <property type="entry name" value="THIOL:DISULFIDE INTERCHANGE PROTEIN DSBE"/>
    <property type="match status" value="1"/>
</dbReference>
<dbReference type="SUPFAM" id="SSF52833">
    <property type="entry name" value="Thioredoxin-like"/>
    <property type="match status" value="1"/>
</dbReference>
<comment type="subcellular location">
    <subcellularLocation>
        <location evidence="1">Cell envelope</location>
    </subcellularLocation>
</comment>
<reference evidence="7" key="1">
    <citation type="submission" date="2012-02" db="EMBL/GenBank/DDBJ databases">
        <title>The complete genome of Solitalea canadensis DSM 3403.</title>
        <authorList>
            <consortium name="US DOE Joint Genome Institute (JGI-PGF)"/>
            <person name="Lucas S."/>
            <person name="Copeland A."/>
            <person name="Lapidus A."/>
            <person name="Glavina del Rio T."/>
            <person name="Dalin E."/>
            <person name="Tice H."/>
            <person name="Bruce D."/>
            <person name="Goodwin L."/>
            <person name="Pitluck S."/>
            <person name="Peters L."/>
            <person name="Ovchinnikova G."/>
            <person name="Lu M."/>
            <person name="Kyrpides N."/>
            <person name="Mavromatis K."/>
            <person name="Ivanova N."/>
            <person name="Brettin T."/>
            <person name="Detter J.C."/>
            <person name="Han C."/>
            <person name="Larimer F."/>
            <person name="Land M."/>
            <person name="Hauser L."/>
            <person name="Markowitz V."/>
            <person name="Cheng J.-F."/>
            <person name="Hugenholtz P."/>
            <person name="Woyke T."/>
            <person name="Wu D."/>
            <person name="Spring S."/>
            <person name="Schroeder M."/>
            <person name="Kopitz M."/>
            <person name="Brambilla E."/>
            <person name="Klenk H.-P."/>
            <person name="Eisen J.A."/>
        </authorList>
    </citation>
    <scope>NUCLEOTIDE SEQUENCE</scope>
    <source>
        <strain evidence="7">DSM 3403</strain>
    </source>
</reference>
<dbReference type="HOGENOM" id="CLU_042529_1_0_10"/>
<evidence type="ECO:0000313" key="8">
    <source>
        <dbReference type="Proteomes" id="UP000007590"/>
    </source>
</evidence>
<dbReference type="RefSeq" id="WP_014681646.1">
    <property type="nucleotide sequence ID" value="NC_017770.1"/>
</dbReference>
<organism evidence="7 8">
    <name type="scientific">Solitalea canadensis (strain ATCC 29591 / DSM 3403 / JCM 21819 / LMG 8368 / NBRC 15130 / NCIMB 12057 / USAM 9D)</name>
    <name type="common">Flexibacter canadensis</name>
    <dbReference type="NCBI Taxonomy" id="929556"/>
    <lineage>
        <taxon>Bacteria</taxon>
        <taxon>Pseudomonadati</taxon>
        <taxon>Bacteroidota</taxon>
        <taxon>Sphingobacteriia</taxon>
        <taxon>Sphingobacteriales</taxon>
        <taxon>Sphingobacteriaceae</taxon>
        <taxon>Solitalea</taxon>
    </lineage>
</organism>
<keyword evidence="7" id="KW-0413">Isomerase</keyword>
<dbReference type="InterPro" id="IPR013766">
    <property type="entry name" value="Thioredoxin_domain"/>
</dbReference>
<dbReference type="GO" id="GO:0016491">
    <property type="term" value="F:oxidoreductase activity"/>
    <property type="evidence" value="ECO:0007669"/>
    <property type="project" value="InterPro"/>
</dbReference>
<feature type="chain" id="PRO_5003614679" evidence="5">
    <location>
        <begin position="32"/>
        <end position="395"/>
    </location>
</feature>
<dbReference type="Gene3D" id="3.40.30.10">
    <property type="entry name" value="Glutaredoxin"/>
    <property type="match status" value="1"/>
</dbReference>
<dbReference type="InterPro" id="IPR013740">
    <property type="entry name" value="Redoxin"/>
</dbReference>
<dbReference type="InterPro" id="IPR017937">
    <property type="entry name" value="Thioredoxin_CS"/>
</dbReference>
<gene>
    <name evidence="7" type="ordered locus">Solca_3416</name>
</gene>
<evidence type="ECO:0000256" key="2">
    <source>
        <dbReference type="ARBA" id="ARBA00022748"/>
    </source>
</evidence>
<protein>
    <submittedName>
        <fullName evidence="7">Thiol-disulfide isomerase-like thioredoxin</fullName>
    </submittedName>
</protein>
<dbReference type="Pfam" id="PF08534">
    <property type="entry name" value="Redoxin"/>
    <property type="match status" value="1"/>
</dbReference>
<keyword evidence="8" id="KW-1185">Reference proteome</keyword>
<dbReference type="PROSITE" id="PS00194">
    <property type="entry name" value="THIOREDOXIN_1"/>
    <property type="match status" value="1"/>
</dbReference>
<dbReference type="EMBL" id="CP003349">
    <property type="protein sequence ID" value="AFD08423.1"/>
    <property type="molecule type" value="Genomic_DNA"/>
</dbReference>
<dbReference type="InterPro" id="IPR036249">
    <property type="entry name" value="Thioredoxin-like_sf"/>
</dbReference>
<evidence type="ECO:0000256" key="5">
    <source>
        <dbReference type="SAM" id="SignalP"/>
    </source>
</evidence>
<accession>H8KX94</accession>
<evidence type="ECO:0000256" key="3">
    <source>
        <dbReference type="ARBA" id="ARBA00023157"/>
    </source>
</evidence>
<evidence type="ECO:0000313" key="7">
    <source>
        <dbReference type="EMBL" id="AFD08423.1"/>
    </source>
</evidence>
<dbReference type="InterPro" id="IPR025380">
    <property type="entry name" value="DUF4369"/>
</dbReference>
<dbReference type="GO" id="GO:0030313">
    <property type="term" value="C:cell envelope"/>
    <property type="evidence" value="ECO:0007669"/>
    <property type="project" value="UniProtKB-SubCell"/>
</dbReference>
<keyword evidence="5" id="KW-0732">Signal</keyword>
<evidence type="ECO:0000259" key="6">
    <source>
        <dbReference type="PROSITE" id="PS51352"/>
    </source>
</evidence>
<sequence>MKTKGINVKMTIKKGLGVVMTMLMAAGSLYAQTGKQITVTGKVKFPDPTGKDKIYLGQYVGEGFNKAFKPMDSATLSADNTFKFKINTTNPDFYQIRVYYMDRIDIWADKDDLSISFRGIDTAKMKIKNPPHIHIEGSADNDVINHTNFALYRHYQGQILFYNQLYKAQKAKDSLWIESATRNTDSLSTDFTSRIRYLIKMYKDRPTVLYPLQMLNWKRDGALIMETLDALEKKYPNMPQVKKQKKEILDNMAQTKKIANGMPAPDFAYADLSGKKWGPKDFRGKYLIVDFWASWCGPCRQEIPHLKEVYKKYKEKGLDILAVSIDAKADQWKKALDEEKMTWPQVNAPQSKEVMSSYLFSGIPYLVVVDKDGKIIEKNLRGETLDKKLKELFGF</sequence>
<dbReference type="eggNOG" id="COG0526">
    <property type="taxonomic scope" value="Bacteria"/>
</dbReference>
<dbReference type="Proteomes" id="UP000007590">
    <property type="component" value="Chromosome"/>
</dbReference>
<dbReference type="GO" id="GO:0017004">
    <property type="term" value="P:cytochrome complex assembly"/>
    <property type="evidence" value="ECO:0007669"/>
    <property type="project" value="UniProtKB-KW"/>
</dbReference>
<dbReference type="InterPro" id="IPR050553">
    <property type="entry name" value="Thioredoxin_ResA/DsbE_sf"/>
</dbReference>
<evidence type="ECO:0000256" key="1">
    <source>
        <dbReference type="ARBA" id="ARBA00004196"/>
    </source>
</evidence>
<feature type="domain" description="Thioredoxin" evidence="6">
    <location>
        <begin position="258"/>
        <end position="395"/>
    </location>
</feature>
<dbReference type="AlphaFoldDB" id="H8KX94"/>
<dbReference type="KEGG" id="scn:Solca_3416"/>
<keyword evidence="2" id="KW-0201">Cytochrome c-type biogenesis</keyword>
<evidence type="ECO:0000256" key="4">
    <source>
        <dbReference type="ARBA" id="ARBA00023284"/>
    </source>
</evidence>
<keyword evidence="4" id="KW-0676">Redox-active center</keyword>
<dbReference type="STRING" id="929556.Solca_3416"/>
<proteinExistence type="predicted"/>
<dbReference type="OrthoDB" id="9794348at2"/>
<dbReference type="GO" id="GO:0016853">
    <property type="term" value="F:isomerase activity"/>
    <property type="evidence" value="ECO:0007669"/>
    <property type="project" value="UniProtKB-KW"/>
</dbReference>